<dbReference type="InterPro" id="IPR036291">
    <property type="entry name" value="NAD(P)-bd_dom_sf"/>
</dbReference>
<comment type="caution">
    <text evidence="4">The sequence shown here is derived from an EMBL/GenBank/DDBJ whole genome shotgun (WGS) entry which is preliminary data.</text>
</comment>
<proteinExistence type="inferred from homology"/>
<dbReference type="Gene3D" id="3.40.50.720">
    <property type="entry name" value="NAD(P)-binding Rossmann-like Domain"/>
    <property type="match status" value="1"/>
</dbReference>
<dbReference type="SUPFAM" id="SSF51735">
    <property type="entry name" value="NAD(P)-binding Rossmann-fold domains"/>
    <property type="match status" value="1"/>
</dbReference>
<evidence type="ECO:0000313" key="5">
    <source>
        <dbReference type="Proteomes" id="UP000265354"/>
    </source>
</evidence>
<dbReference type="PANTHER" id="PTHR43157">
    <property type="entry name" value="PHOSPHATIDYLINOSITOL-GLYCAN BIOSYNTHESIS CLASS F PROTEIN-RELATED"/>
    <property type="match status" value="1"/>
</dbReference>
<keyword evidence="2" id="KW-0560">Oxidoreductase</keyword>
<organism evidence="4 5">
    <name type="scientific">Streptomyces spongiicola</name>
    <dbReference type="NCBI Taxonomy" id="1690221"/>
    <lineage>
        <taxon>Bacteria</taxon>
        <taxon>Bacillati</taxon>
        <taxon>Actinomycetota</taxon>
        <taxon>Actinomycetes</taxon>
        <taxon>Kitasatosporales</taxon>
        <taxon>Streptomycetaceae</taxon>
        <taxon>Streptomyces</taxon>
    </lineage>
</organism>
<dbReference type="PRINTS" id="PR00080">
    <property type="entry name" value="SDRFAMILY"/>
</dbReference>
<dbReference type="PRINTS" id="PR00081">
    <property type="entry name" value="GDHRDH"/>
</dbReference>
<gene>
    <name evidence="4" type="ORF">SSP531S_10140</name>
</gene>
<dbReference type="EMBL" id="BGZL01000002">
    <property type="protein sequence ID" value="GBP99619.1"/>
    <property type="molecule type" value="Genomic_DNA"/>
</dbReference>
<protein>
    <submittedName>
        <fullName evidence="4">Short-chain dehydrogenase</fullName>
    </submittedName>
</protein>
<dbReference type="InterPro" id="IPR020904">
    <property type="entry name" value="Sc_DH/Rdtase_CS"/>
</dbReference>
<dbReference type="AlphaFoldDB" id="A0A388SV46"/>
<reference evidence="4 5" key="1">
    <citation type="submission" date="2018-07" db="EMBL/GenBank/DDBJ databases">
        <title>Whole Genome Shotgun Sequence of Streptomyces spongiicola strain 531S.</title>
        <authorList>
            <person name="Dohra H."/>
            <person name="Kodani S."/>
        </authorList>
    </citation>
    <scope>NUCLEOTIDE SEQUENCE [LARGE SCALE GENOMIC DNA]</scope>
    <source>
        <strain evidence="4 5">531S</strain>
    </source>
</reference>
<dbReference type="Pfam" id="PF00106">
    <property type="entry name" value="adh_short"/>
    <property type="match status" value="1"/>
</dbReference>
<dbReference type="PANTHER" id="PTHR43157:SF31">
    <property type="entry name" value="PHOSPHATIDYLINOSITOL-GLYCAN BIOSYNTHESIS CLASS F PROTEIN"/>
    <property type="match status" value="1"/>
</dbReference>
<dbReference type="InterPro" id="IPR002347">
    <property type="entry name" value="SDR_fam"/>
</dbReference>
<dbReference type="GO" id="GO:0016491">
    <property type="term" value="F:oxidoreductase activity"/>
    <property type="evidence" value="ECO:0007669"/>
    <property type="project" value="UniProtKB-KW"/>
</dbReference>
<evidence type="ECO:0000256" key="2">
    <source>
        <dbReference type="ARBA" id="ARBA00023002"/>
    </source>
</evidence>
<accession>A0A388SV46</accession>
<evidence type="ECO:0000313" key="4">
    <source>
        <dbReference type="EMBL" id="GBP99619.1"/>
    </source>
</evidence>
<evidence type="ECO:0000256" key="1">
    <source>
        <dbReference type="ARBA" id="ARBA00006484"/>
    </source>
</evidence>
<dbReference type="RefSeq" id="WP_116426972.1">
    <property type="nucleotide sequence ID" value="NZ_BGZL01000002.1"/>
</dbReference>
<comment type="similarity">
    <text evidence="1 3">Belongs to the short-chain dehydrogenases/reductases (SDR) family.</text>
</comment>
<sequence>MSDSRRADFTGRTVVVTGASSGIGAAAARRFAALGATVAVVGRSRQKTGAVAAEIGAEAHLVDYGRLDDVRRLAGELLVRYPRIDVLANNAGGFFTSRKESADGHELTFQVNHLAPFLLTNLLLDRLAEAPNGSRVVNTASVEYRRGRLDLDDLDHTRGRYRWREAYAAAKLATVVFTGELARRARGTGVTASSFHPGSIASDVARDSAMMRAFMGSRLVKSMMSTPEQGAEPLLHLAGAPNAAAVNGAYFDRLDREEPRNAQATDPGFARRLWDRSAELTGSAATVLG</sequence>
<evidence type="ECO:0000256" key="3">
    <source>
        <dbReference type="RuleBase" id="RU000363"/>
    </source>
</evidence>
<dbReference type="PROSITE" id="PS00061">
    <property type="entry name" value="ADH_SHORT"/>
    <property type="match status" value="1"/>
</dbReference>
<name>A0A388SV46_9ACTN</name>
<dbReference type="Proteomes" id="UP000265354">
    <property type="component" value="Unassembled WGS sequence"/>
</dbReference>